<reference evidence="1" key="1">
    <citation type="submission" date="2022-11" db="UniProtKB">
        <authorList>
            <consortium name="EnsemblMetazoa"/>
        </authorList>
    </citation>
    <scope>IDENTIFICATION</scope>
</reference>
<accession>A0A914A5W8</accession>
<dbReference type="OrthoDB" id="10250660at2759"/>
<dbReference type="EnsemblMetazoa" id="XM_038203270.1">
    <property type="protein sequence ID" value="XP_038059198.1"/>
    <property type="gene ID" value="LOC119730397"/>
</dbReference>
<name>A0A914A5W8_PATMI</name>
<dbReference type="InterPro" id="IPR029063">
    <property type="entry name" value="SAM-dependent_MTases_sf"/>
</dbReference>
<organism evidence="1 2">
    <name type="scientific">Patiria miniata</name>
    <name type="common">Bat star</name>
    <name type="synonym">Asterina miniata</name>
    <dbReference type="NCBI Taxonomy" id="46514"/>
    <lineage>
        <taxon>Eukaryota</taxon>
        <taxon>Metazoa</taxon>
        <taxon>Echinodermata</taxon>
        <taxon>Eleutherozoa</taxon>
        <taxon>Asterozoa</taxon>
        <taxon>Asteroidea</taxon>
        <taxon>Valvatacea</taxon>
        <taxon>Valvatida</taxon>
        <taxon>Asterinidae</taxon>
        <taxon>Patiria</taxon>
    </lineage>
</organism>
<dbReference type="AlphaFoldDB" id="A0A914A5W8"/>
<dbReference type="Gene3D" id="3.40.50.150">
    <property type="entry name" value="Vaccinia Virus protein VP39"/>
    <property type="match status" value="1"/>
</dbReference>
<dbReference type="Proteomes" id="UP000887568">
    <property type="component" value="Unplaced"/>
</dbReference>
<dbReference type="PANTHER" id="PTHR45904">
    <property type="entry name" value="TRNA (URACIL-5-)-METHYLTRANSFERASE"/>
    <property type="match status" value="1"/>
</dbReference>
<proteinExistence type="predicted"/>
<sequence>MERTSAESQDLSNIEYVCSKAEVVLPDVTQDLKDCDDIVGRPSQAWHILCRPISNRSKGIPFRPTKAVAVDLFPHTKHCELVILFDRVDSYFEVSKGVKRSSNTDGEVSTSATN</sequence>
<dbReference type="InterPro" id="IPR045850">
    <property type="entry name" value="TRM2_met"/>
</dbReference>
<keyword evidence="2" id="KW-1185">Reference proteome</keyword>
<dbReference type="PANTHER" id="PTHR45904:SF2">
    <property type="entry name" value="TRNA (URACIL-5-)-METHYLTRANSFERASE HOMOLOG A"/>
    <property type="match status" value="1"/>
</dbReference>
<dbReference type="GO" id="GO:0003723">
    <property type="term" value="F:RNA binding"/>
    <property type="evidence" value="ECO:0007669"/>
    <property type="project" value="TreeGrafter"/>
</dbReference>
<evidence type="ECO:0000313" key="1">
    <source>
        <dbReference type="EnsemblMetazoa" id="XP_038059198.1"/>
    </source>
</evidence>
<evidence type="ECO:0000313" key="2">
    <source>
        <dbReference type="Proteomes" id="UP000887568"/>
    </source>
</evidence>
<dbReference type="GeneID" id="119730397"/>
<protein>
    <submittedName>
        <fullName evidence="1">Uncharacterized protein</fullName>
    </submittedName>
</protein>
<dbReference type="RefSeq" id="XP_038059198.1">
    <property type="nucleotide sequence ID" value="XM_038203270.1"/>
</dbReference>